<dbReference type="EMBL" id="BTSY01000005">
    <property type="protein sequence ID" value="GMT30263.1"/>
    <property type="molecule type" value="Genomic_DNA"/>
</dbReference>
<gene>
    <name evidence="1" type="ORF">PFISCL1PPCAC_21560</name>
</gene>
<evidence type="ECO:0000313" key="2">
    <source>
        <dbReference type="Proteomes" id="UP001432322"/>
    </source>
</evidence>
<accession>A0AAV5WHX8</accession>
<sequence>SSKLDNSCKLGYLLACGHVICITCKATLGQRCGGVRCSCCRRVVESFDLPSWEQFKTSPYTYFSSRCCTLH</sequence>
<comment type="caution">
    <text evidence="1">The sequence shown here is derived from an EMBL/GenBank/DDBJ whole genome shotgun (WGS) entry which is preliminary data.</text>
</comment>
<dbReference type="Proteomes" id="UP001432322">
    <property type="component" value="Unassembled WGS sequence"/>
</dbReference>
<organism evidence="1 2">
    <name type="scientific">Pristionchus fissidentatus</name>
    <dbReference type="NCBI Taxonomy" id="1538716"/>
    <lineage>
        <taxon>Eukaryota</taxon>
        <taxon>Metazoa</taxon>
        <taxon>Ecdysozoa</taxon>
        <taxon>Nematoda</taxon>
        <taxon>Chromadorea</taxon>
        <taxon>Rhabditida</taxon>
        <taxon>Rhabditina</taxon>
        <taxon>Diplogasteromorpha</taxon>
        <taxon>Diplogasteroidea</taxon>
        <taxon>Neodiplogasteridae</taxon>
        <taxon>Pristionchus</taxon>
    </lineage>
</organism>
<dbReference type="AlphaFoldDB" id="A0AAV5WHX8"/>
<evidence type="ECO:0008006" key="3">
    <source>
        <dbReference type="Google" id="ProtNLM"/>
    </source>
</evidence>
<evidence type="ECO:0000313" key="1">
    <source>
        <dbReference type="EMBL" id="GMT30263.1"/>
    </source>
</evidence>
<reference evidence="1" key="1">
    <citation type="submission" date="2023-10" db="EMBL/GenBank/DDBJ databases">
        <title>Genome assembly of Pristionchus species.</title>
        <authorList>
            <person name="Yoshida K."/>
            <person name="Sommer R.J."/>
        </authorList>
    </citation>
    <scope>NUCLEOTIDE SEQUENCE</scope>
    <source>
        <strain evidence="1">RS5133</strain>
    </source>
</reference>
<name>A0AAV5WHX8_9BILA</name>
<protein>
    <recommendedName>
        <fullName evidence="3">RING-type domain-containing protein</fullName>
    </recommendedName>
</protein>
<keyword evidence="2" id="KW-1185">Reference proteome</keyword>
<proteinExistence type="predicted"/>
<feature type="non-terminal residue" evidence="1">
    <location>
        <position position="71"/>
    </location>
</feature>
<feature type="non-terminal residue" evidence="1">
    <location>
        <position position="1"/>
    </location>
</feature>